<dbReference type="RefSeq" id="XP_009176917.1">
    <property type="nucleotide sequence ID" value="XM_009178653.1"/>
</dbReference>
<dbReference type="CTD" id="20326024"/>
<evidence type="ECO:0000313" key="2">
    <source>
        <dbReference type="EMBL" id="KER19336.1"/>
    </source>
</evidence>
<gene>
    <name evidence="1" type="ORF">T265_11856</name>
    <name evidence="2" type="ORF">T265_11859</name>
</gene>
<dbReference type="KEGG" id="ovi:T265_11856"/>
<dbReference type="RefSeq" id="XP_009176920.1">
    <property type="nucleotide sequence ID" value="XM_009178656.1"/>
</dbReference>
<evidence type="ECO:0000313" key="1">
    <source>
        <dbReference type="EMBL" id="KER19333.1"/>
    </source>
</evidence>
<dbReference type="AlphaFoldDB" id="A0A074YXF0"/>
<dbReference type="GeneID" id="20326027"/>
<keyword evidence="3" id="KW-1185">Reference proteome</keyword>
<dbReference type="EMBL" id="KL597240">
    <property type="protein sequence ID" value="KER19333.1"/>
    <property type="molecule type" value="Genomic_DNA"/>
</dbReference>
<sequence>MTFNYKLLESFPIDRVTRDLIESSYRKEIPEAAEMKWGTAIGKLLICRIKLVGLGSLCSQMRSKIMELPICATQQRLLTSLPGKCWKSLEDTHISALIYLKIIAQSKLAHRLPAMLVAMRRHGIRIW</sequence>
<dbReference type="GeneID" id="20326024"/>
<name>A0A074YXF0_OPIVI</name>
<reference evidence="1 3" key="1">
    <citation type="submission" date="2013-11" db="EMBL/GenBank/DDBJ databases">
        <title>Opisthorchis viverrini - life in the bile duct.</title>
        <authorList>
            <person name="Young N.D."/>
            <person name="Nagarajan N."/>
            <person name="Lin S.J."/>
            <person name="Korhonen P.K."/>
            <person name="Jex A.R."/>
            <person name="Hall R.S."/>
            <person name="Safavi-Hemami H."/>
            <person name="Kaewkong W."/>
            <person name="Bertrand D."/>
            <person name="Gao S."/>
            <person name="Seet Q."/>
            <person name="Wongkham S."/>
            <person name="Teh B.T."/>
            <person name="Wongkham C."/>
            <person name="Intapan P.M."/>
            <person name="Maleewong W."/>
            <person name="Yang X."/>
            <person name="Hu M."/>
            <person name="Wang Z."/>
            <person name="Hofmann A."/>
            <person name="Sternberg P.W."/>
            <person name="Tan P."/>
            <person name="Wang J."/>
            <person name="Gasser R.B."/>
        </authorList>
    </citation>
    <scope>NUCLEOTIDE SEQUENCE [LARGE SCALE GENOMIC DNA]</scope>
</reference>
<dbReference type="KEGG" id="ovi:T265_11859"/>
<accession>A0A074YXF0</accession>
<proteinExistence type="predicted"/>
<organism evidence="1 3">
    <name type="scientific">Opisthorchis viverrini</name>
    <name type="common">Southeast Asian liver fluke</name>
    <dbReference type="NCBI Taxonomy" id="6198"/>
    <lineage>
        <taxon>Eukaryota</taxon>
        <taxon>Metazoa</taxon>
        <taxon>Spiralia</taxon>
        <taxon>Lophotrochozoa</taxon>
        <taxon>Platyhelminthes</taxon>
        <taxon>Trematoda</taxon>
        <taxon>Digenea</taxon>
        <taxon>Opisthorchiida</taxon>
        <taxon>Opisthorchiata</taxon>
        <taxon>Opisthorchiidae</taxon>
        <taxon>Opisthorchis</taxon>
    </lineage>
</organism>
<dbReference type="EMBL" id="KL597240">
    <property type="protein sequence ID" value="KER19336.1"/>
    <property type="molecule type" value="Genomic_DNA"/>
</dbReference>
<protein>
    <submittedName>
        <fullName evidence="1">Uncharacterized protein</fullName>
    </submittedName>
</protein>
<dbReference type="Proteomes" id="UP000054324">
    <property type="component" value="Unassembled WGS sequence"/>
</dbReference>
<evidence type="ECO:0000313" key="3">
    <source>
        <dbReference type="Proteomes" id="UP000054324"/>
    </source>
</evidence>
<dbReference type="CTD" id="20326027"/>